<keyword evidence="1" id="KW-0812">Transmembrane</keyword>
<reference evidence="2" key="1">
    <citation type="submission" date="2021-01" db="EMBL/GenBank/DDBJ databases">
        <authorList>
            <person name="Corre E."/>
            <person name="Pelletier E."/>
            <person name="Niang G."/>
            <person name="Scheremetjew M."/>
            <person name="Finn R."/>
            <person name="Kale V."/>
            <person name="Holt S."/>
            <person name="Cochrane G."/>
            <person name="Meng A."/>
            <person name="Brown T."/>
            <person name="Cohen L."/>
        </authorList>
    </citation>
    <scope>NUCLEOTIDE SEQUENCE</scope>
    <source>
        <strain evidence="2">CCMP2058</strain>
    </source>
</reference>
<organism evidence="2">
    <name type="scientific">Amorphochlora amoebiformis</name>
    <dbReference type="NCBI Taxonomy" id="1561963"/>
    <lineage>
        <taxon>Eukaryota</taxon>
        <taxon>Sar</taxon>
        <taxon>Rhizaria</taxon>
        <taxon>Cercozoa</taxon>
        <taxon>Chlorarachniophyceae</taxon>
        <taxon>Amorphochlora</taxon>
    </lineage>
</organism>
<accession>A0A7S0DLD0</accession>
<proteinExistence type="predicted"/>
<feature type="transmembrane region" description="Helical" evidence="1">
    <location>
        <begin position="122"/>
        <end position="147"/>
    </location>
</feature>
<evidence type="ECO:0000256" key="1">
    <source>
        <dbReference type="SAM" id="Phobius"/>
    </source>
</evidence>
<dbReference type="EMBL" id="HBEM01025860">
    <property type="protein sequence ID" value="CAD8458600.1"/>
    <property type="molecule type" value="Transcribed_RNA"/>
</dbReference>
<evidence type="ECO:0000313" key="2">
    <source>
        <dbReference type="EMBL" id="CAD8458600.1"/>
    </source>
</evidence>
<feature type="transmembrane region" description="Helical" evidence="1">
    <location>
        <begin position="36"/>
        <end position="56"/>
    </location>
</feature>
<dbReference type="AlphaFoldDB" id="A0A7S0DLD0"/>
<feature type="transmembrane region" description="Helical" evidence="1">
    <location>
        <begin position="207"/>
        <end position="230"/>
    </location>
</feature>
<gene>
    <name evidence="2" type="ORF">LAMO00422_LOCUS17551</name>
</gene>
<sequence>MANRPSGSTRTHGERKSKAHDKLSQPIVITVEWLRLWGYLAFWAMVIVCVVLTLIFGTKDLDNSVVKFVFGYNNICVYWDYPPSAYIAPIFYSFIMSIFLSWHIAFWLRLRSQASNGGISLWLFRLLTGMKVFEVIVLLCFSLTLAVDPEDEEGHDNKVDEKVYIHVFPFIGLQLGLVSMAISSTIHGVQTGYWENMGFGKWTVRGVIVYCVIFALIVGYKIPTSINYMLEGRWFERTEALGRLSHGVDVLFLLFAGVAPMLKTMYLLYYKRNQLSVIVIDLATVSKEATERYRKTNRATNDSLGAQGTELRDTIDIELKAP</sequence>
<keyword evidence="1" id="KW-1133">Transmembrane helix</keyword>
<name>A0A7S0DLD0_9EUKA</name>
<feature type="transmembrane region" description="Helical" evidence="1">
    <location>
        <begin position="90"/>
        <end position="110"/>
    </location>
</feature>
<protein>
    <submittedName>
        <fullName evidence="2">Uncharacterized protein</fullName>
    </submittedName>
</protein>
<feature type="transmembrane region" description="Helical" evidence="1">
    <location>
        <begin position="167"/>
        <end position="186"/>
    </location>
</feature>
<keyword evidence="1" id="KW-0472">Membrane</keyword>
<feature type="transmembrane region" description="Helical" evidence="1">
    <location>
        <begin position="250"/>
        <end position="269"/>
    </location>
</feature>